<dbReference type="EMBL" id="LGEM01000021">
    <property type="protein sequence ID" value="KUP97735.1"/>
    <property type="molecule type" value="Genomic_DNA"/>
</dbReference>
<dbReference type="Pfam" id="PF16884">
    <property type="entry name" value="ADH_N_2"/>
    <property type="match status" value="1"/>
</dbReference>
<reference evidence="4" key="1">
    <citation type="journal article" date="2017" name="Acta Aliment.">
        <title>Plant polysaccharide degrading enzyme system of Thermpbifida cellulosilytica TB100 revealed by de novo genome project data.</title>
        <authorList>
            <person name="Toth A."/>
            <person name="Baka E."/>
            <person name="Luzics S."/>
            <person name="Bata-Vidacs I."/>
            <person name="Nagy I."/>
            <person name="Balint B."/>
            <person name="Herceg R."/>
            <person name="Olasz F."/>
            <person name="Wilk T."/>
            <person name="Nagy T."/>
            <person name="Kriszt B."/>
            <person name="Nagy I."/>
            <person name="Kukolya J."/>
        </authorList>
    </citation>
    <scope>NUCLEOTIDE SEQUENCE [LARGE SCALE GENOMIC DNA]</scope>
    <source>
        <strain evidence="4">TB100</strain>
    </source>
</reference>
<dbReference type="SMART" id="SM00829">
    <property type="entry name" value="PKS_ER"/>
    <property type="match status" value="1"/>
</dbReference>
<dbReference type="Pfam" id="PF00107">
    <property type="entry name" value="ADH_zinc_N"/>
    <property type="match status" value="1"/>
</dbReference>
<evidence type="ECO:0000259" key="2">
    <source>
        <dbReference type="SMART" id="SM00829"/>
    </source>
</evidence>
<dbReference type="CDD" id="cd05288">
    <property type="entry name" value="PGDH"/>
    <property type="match status" value="1"/>
</dbReference>
<dbReference type="STRING" id="665004.AC529_05675"/>
<keyword evidence="4" id="KW-1185">Reference proteome</keyword>
<dbReference type="InterPro" id="IPR020843">
    <property type="entry name" value="ER"/>
</dbReference>
<dbReference type="PANTHER" id="PTHR43205">
    <property type="entry name" value="PROSTAGLANDIN REDUCTASE"/>
    <property type="match status" value="1"/>
</dbReference>
<protein>
    <submittedName>
        <fullName evidence="3">NADP-dependent oxidoreductase</fullName>
    </submittedName>
</protein>
<accession>A0A147KK81</accession>
<dbReference type="AlphaFoldDB" id="A0A147KK81"/>
<comment type="caution">
    <text evidence="3">The sequence shown here is derived from an EMBL/GenBank/DDBJ whole genome shotgun (WGS) entry which is preliminary data.</text>
</comment>
<evidence type="ECO:0000313" key="3">
    <source>
        <dbReference type="EMBL" id="KUP97735.1"/>
    </source>
</evidence>
<gene>
    <name evidence="3" type="ORF">AC529_05675</name>
</gene>
<dbReference type="InterPro" id="IPR041694">
    <property type="entry name" value="ADH_N_2"/>
</dbReference>
<proteinExistence type="predicted"/>
<dbReference type="Proteomes" id="UP000074382">
    <property type="component" value="Unassembled WGS sequence"/>
</dbReference>
<dbReference type="PATRIC" id="fig|665004.4.peg.1582"/>
<dbReference type="SUPFAM" id="SSF50129">
    <property type="entry name" value="GroES-like"/>
    <property type="match status" value="2"/>
</dbReference>
<sequence>MPTTAREFHLVARPQGEPVETDFALVERTLPDPGPGEVLIRNLVLSVDPYMRGKMAGVRTYTDPYELNAPMEGGAVGVVEASGDPDLPVGTTVLHSAGWRSHALLPAARTRPVDTSGPLGPSVYLGALGMPGLTAYVGLLHKAGLREGDTVFVSGAAGAVGGMVGQLARLYGAGRVVGSAGSPEKVAYLVDELGFDAAFDYRSGPVRRQLAEAAPDGIDVYFDNVGGEHLEAAIWCANDFARFALCGSISGYNATSAPPAPRNLFQIVTKRLTLRGFIVSDDPHLARDFHRDVAPAVADGRIKVRETVVDGLENTPEAFISMLRGGNTGKMVVRVSD</sequence>
<evidence type="ECO:0000313" key="4">
    <source>
        <dbReference type="Proteomes" id="UP000074382"/>
    </source>
</evidence>
<dbReference type="InterPro" id="IPR045010">
    <property type="entry name" value="MDR_fam"/>
</dbReference>
<dbReference type="GO" id="GO:0016628">
    <property type="term" value="F:oxidoreductase activity, acting on the CH-CH group of donors, NAD or NADP as acceptor"/>
    <property type="evidence" value="ECO:0007669"/>
    <property type="project" value="InterPro"/>
</dbReference>
<dbReference type="PANTHER" id="PTHR43205:SF7">
    <property type="entry name" value="PROSTAGLANDIN REDUCTASE 1"/>
    <property type="match status" value="1"/>
</dbReference>
<dbReference type="SUPFAM" id="SSF51735">
    <property type="entry name" value="NAD(P)-binding Rossmann-fold domains"/>
    <property type="match status" value="1"/>
</dbReference>
<dbReference type="OrthoDB" id="9805663at2"/>
<keyword evidence="1" id="KW-0560">Oxidoreductase</keyword>
<dbReference type="FunFam" id="3.40.50.720:FF:000121">
    <property type="entry name" value="Prostaglandin reductase 2"/>
    <property type="match status" value="1"/>
</dbReference>
<organism evidence="3 4">
    <name type="scientific">Thermobifida cellulosilytica TB100</name>
    <dbReference type="NCBI Taxonomy" id="665004"/>
    <lineage>
        <taxon>Bacteria</taxon>
        <taxon>Bacillati</taxon>
        <taxon>Actinomycetota</taxon>
        <taxon>Actinomycetes</taxon>
        <taxon>Streptosporangiales</taxon>
        <taxon>Nocardiopsidaceae</taxon>
        <taxon>Thermobifida</taxon>
    </lineage>
</organism>
<dbReference type="Gene3D" id="3.40.50.720">
    <property type="entry name" value="NAD(P)-binding Rossmann-like Domain"/>
    <property type="match status" value="1"/>
</dbReference>
<dbReference type="InterPro" id="IPR011032">
    <property type="entry name" value="GroES-like_sf"/>
</dbReference>
<evidence type="ECO:0000256" key="1">
    <source>
        <dbReference type="ARBA" id="ARBA00023002"/>
    </source>
</evidence>
<dbReference type="Gene3D" id="3.90.180.10">
    <property type="entry name" value="Medium-chain alcohol dehydrogenases, catalytic domain"/>
    <property type="match status" value="1"/>
</dbReference>
<dbReference type="InterPro" id="IPR013149">
    <property type="entry name" value="ADH-like_C"/>
</dbReference>
<name>A0A147KK81_THECS</name>
<feature type="domain" description="Enoyl reductase (ER)" evidence="2">
    <location>
        <begin position="20"/>
        <end position="333"/>
    </location>
</feature>
<dbReference type="InterPro" id="IPR036291">
    <property type="entry name" value="NAD(P)-bd_dom_sf"/>
</dbReference>
<dbReference type="RefSeq" id="WP_068755898.1">
    <property type="nucleotide sequence ID" value="NZ_KQ950181.1"/>
</dbReference>